<dbReference type="RefSeq" id="WP_175610508.1">
    <property type="nucleotide sequence ID" value="NZ_FTMC01000011.1"/>
</dbReference>
<dbReference type="EMBL" id="FTMC01000011">
    <property type="protein sequence ID" value="SIQ87401.1"/>
    <property type="molecule type" value="Genomic_DNA"/>
</dbReference>
<name>A0A1N6WB80_9PSED</name>
<dbReference type="Proteomes" id="UP000186079">
    <property type="component" value="Unassembled WGS sequence"/>
</dbReference>
<evidence type="ECO:0000313" key="3">
    <source>
        <dbReference type="EMBL" id="SIQ87401.1"/>
    </source>
</evidence>
<dbReference type="Pfam" id="PF13449">
    <property type="entry name" value="Phytase-like"/>
    <property type="match status" value="1"/>
</dbReference>
<evidence type="ECO:0000256" key="1">
    <source>
        <dbReference type="SAM" id="SignalP"/>
    </source>
</evidence>
<proteinExistence type="predicted"/>
<gene>
    <name evidence="3" type="ORF">SAMN05421672_11130</name>
</gene>
<reference evidence="3 4" key="1">
    <citation type="submission" date="2017-01" db="EMBL/GenBank/DDBJ databases">
        <authorList>
            <person name="Mah S.A."/>
            <person name="Swanson W.J."/>
            <person name="Moy G.W."/>
            <person name="Vacquier V.D."/>
        </authorList>
    </citation>
    <scope>NUCLEOTIDE SEQUENCE [LARGE SCALE GENOMIC DNA]</scope>
    <source>
        <strain evidence="3 4">ATCC 29606</strain>
    </source>
</reference>
<keyword evidence="1" id="KW-0732">Signal</keyword>
<feature type="domain" description="Phytase-like" evidence="2">
    <location>
        <begin position="38"/>
        <end position="245"/>
    </location>
</feature>
<organism evidence="3 4">
    <name type="scientific">Pseudomonas flexibilis</name>
    <dbReference type="NCBI Taxonomy" id="706570"/>
    <lineage>
        <taxon>Bacteria</taxon>
        <taxon>Pseudomonadati</taxon>
        <taxon>Pseudomonadota</taxon>
        <taxon>Gammaproteobacteria</taxon>
        <taxon>Pseudomonadales</taxon>
        <taxon>Pseudomonadaceae</taxon>
        <taxon>Pseudomonas</taxon>
    </lineage>
</organism>
<accession>A0A1N6WB80</accession>
<feature type="signal peptide" evidence="1">
    <location>
        <begin position="1"/>
        <end position="20"/>
    </location>
</feature>
<protein>
    <submittedName>
        <fullName evidence="3">Esterase-like activity of phytase</fullName>
    </submittedName>
</protein>
<feature type="chain" id="PRO_5010275217" evidence="1">
    <location>
        <begin position="21"/>
        <end position="327"/>
    </location>
</feature>
<evidence type="ECO:0000259" key="2">
    <source>
        <dbReference type="Pfam" id="PF13449"/>
    </source>
</evidence>
<sequence>MIRRWLLAGLLLAGAVPVAATEQLQLAGEHPVDGVPRGNLSGLAWCGDGFWTVSDRDDDRLYRLVPGEQSWTVEEERFSAPPPPPSGLPWGLRQGQRLIGWVRGGMLDFEGITCDGSGNRYLVSEASLGVLMIPPVGPARWLKLPPALISQARGAGLLQRHNAFLEGIAVDPASQRLWLAAERERRGLLVLHRQQADWSCNGGCVLLSEGGFEPPPAQSGLTRPQPLDFSDLAFHEERLYTLERMTHQICRRSLSTGQAERCWSFADATLGEDRRYGAPHGVAEGLWLDAKGAWVLIDNGELARGDGERRPMLWHFAAPEGGWGATP</sequence>
<evidence type="ECO:0000313" key="4">
    <source>
        <dbReference type="Proteomes" id="UP000186079"/>
    </source>
</evidence>
<dbReference type="SUPFAM" id="SSF63825">
    <property type="entry name" value="YWTD domain"/>
    <property type="match status" value="1"/>
</dbReference>
<dbReference type="InterPro" id="IPR027372">
    <property type="entry name" value="Phytase-like_dom"/>
</dbReference>
<dbReference type="AlphaFoldDB" id="A0A1N6WB80"/>